<comment type="subcellular location">
    <subcellularLocation>
        <location evidence="10">Cytoplasm</location>
    </subcellularLocation>
</comment>
<evidence type="ECO:0000256" key="9">
    <source>
        <dbReference type="ARBA" id="ARBA00023316"/>
    </source>
</evidence>
<protein>
    <recommendedName>
        <fullName evidence="10">UDP-N-acetylmuramoyl-tripeptide--D-alanyl-D-alanine ligase</fullName>
        <ecNumber evidence="10">6.3.2.10</ecNumber>
    </recommendedName>
    <alternativeName>
        <fullName evidence="10">D-alanyl-D-alanine-adding enzyme</fullName>
    </alternativeName>
</protein>
<feature type="binding site" evidence="10">
    <location>
        <begin position="106"/>
        <end position="112"/>
    </location>
    <ligand>
        <name>ATP</name>
        <dbReference type="ChEBI" id="CHEBI:30616"/>
    </ligand>
</feature>
<dbReference type="EC" id="6.3.2.10" evidence="10"/>
<dbReference type="Pfam" id="PF08245">
    <property type="entry name" value="Mur_ligase_M"/>
    <property type="match status" value="1"/>
</dbReference>
<evidence type="ECO:0000256" key="4">
    <source>
        <dbReference type="ARBA" id="ARBA00022741"/>
    </source>
</evidence>
<dbReference type="RefSeq" id="WP_096050699.1">
    <property type="nucleotide sequence ID" value="NZ_CP023315.3"/>
</dbReference>
<dbReference type="InterPro" id="IPR000713">
    <property type="entry name" value="Mur_ligase_N"/>
</dbReference>
<keyword evidence="7 10" id="KW-0573">Peptidoglycan synthesis</keyword>
<dbReference type="InterPro" id="IPR035911">
    <property type="entry name" value="MurE/MurF_N"/>
</dbReference>
<keyword evidence="1 10" id="KW-0963">Cytoplasm</keyword>
<evidence type="ECO:0000256" key="11">
    <source>
        <dbReference type="SAM" id="MobiDB-lite"/>
    </source>
</evidence>
<keyword evidence="3 10" id="KW-0132">Cell division</keyword>
<dbReference type="EMBL" id="CP023315">
    <property type="protein sequence ID" value="ATC31236.1"/>
    <property type="molecule type" value="Genomic_DNA"/>
</dbReference>
<comment type="function">
    <text evidence="10">Involved in cell wall formation. Catalyzes the final step in the synthesis of UDP-N-acetylmuramoyl-pentapeptide, the precursor of murein.</text>
</comment>
<evidence type="ECO:0000256" key="2">
    <source>
        <dbReference type="ARBA" id="ARBA00022598"/>
    </source>
</evidence>
<dbReference type="InterPro" id="IPR051046">
    <property type="entry name" value="MurCDEF_CellWall_CoF430Synth"/>
</dbReference>
<keyword evidence="5 10" id="KW-0067">ATP-binding</keyword>
<dbReference type="GO" id="GO:0005524">
    <property type="term" value="F:ATP binding"/>
    <property type="evidence" value="ECO:0007669"/>
    <property type="project" value="UniProtKB-UniRule"/>
</dbReference>
<accession>A0A290MGT5</accession>
<feature type="domain" description="Mur ligase N-terminal catalytic" evidence="12">
    <location>
        <begin position="25"/>
        <end position="74"/>
    </location>
</feature>
<evidence type="ECO:0000259" key="12">
    <source>
        <dbReference type="Pfam" id="PF01225"/>
    </source>
</evidence>
<dbReference type="GO" id="GO:0008360">
    <property type="term" value="P:regulation of cell shape"/>
    <property type="evidence" value="ECO:0007669"/>
    <property type="project" value="UniProtKB-KW"/>
</dbReference>
<evidence type="ECO:0000256" key="1">
    <source>
        <dbReference type="ARBA" id="ARBA00022490"/>
    </source>
</evidence>
<dbReference type="PANTHER" id="PTHR43024:SF1">
    <property type="entry name" value="UDP-N-ACETYLMURAMOYL-TRIPEPTIDE--D-ALANYL-D-ALANINE LIGASE"/>
    <property type="match status" value="1"/>
</dbReference>
<dbReference type="InterPro" id="IPR036565">
    <property type="entry name" value="Mur-like_cat_sf"/>
</dbReference>
<evidence type="ECO:0000256" key="3">
    <source>
        <dbReference type="ARBA" id="ARBA00022618"/>
    </source>
</evidence>
<dbReference type="SUPFAM" id="SSF63418">
    <property type="entry name" value="MurE/MurF N-terminal domain"/>
    <property type="match status" value="1"/>
</dbReference>
<evidence type="ECO:0000256" key="5">
    <source>
        <dbReference type="ARBA" id="ARBA00022840"/>
    </source>
</evidence>
<dbReference type="GO" id="GO:0071555">
    <property type="term" value="P:cell wall organization"/>
    <property type="evidence" value="ECO:0007669"/>
    <property type="project" value="UniProtKB-KW"/>
</dbReference>
<sequence>MPDALWTADEIAQAIGGQVAGDFAVSGVSIDTRSVEPGDLFVPLVGVRDGHDFVPQAVANGATGVLAARAVDAPAVMVADTFKALEALGVAARERAPQCKRGAVTGSVGKTSVTRAIEAGLRLAGKAHASVKSYNNHIGVPLTLARMPRDTERAVFEVGMNHADEITPLSGFVQPHAVAITTVGPVHLENFADGEQGVARAKAEIFAGLRPGGVAVLNADNRWFDFLKAEAEKVGATVWSFGSSPDCTAQLLSFSTDLPGEGRGPDDKASSVPDESGSRHSPGKSVVRAVLRGEPIEFTLLQTGVHWGPNSLCVLLMLEALDVPRDTALAALAEFAPIEGRGAEKTIRIPGGAFTLVDESYNANPVSMQAALKTLGARKVAGRRVVALTDMLELGEDSARFHAELAEPIAAANVDMVFLAGVHMKSLWEALPPTRRGGYAEVTEKLTSALTGAVQPGDVVMVKGSNGSKAGALAAALATIDLGEQG</sequence>
<organism evidence="15 16">
    <name type="scientific">Caulobacter vibrioides</name>
    <name type="common">Caulobacter crescentus</name>
    <dbReference type="NCBI Taxonomy" id="155892"/>
    <lineage>
        <taxon>Bacteria</taxon>
        <taxon>Pseudomonadati</taxon>
        <taxon>Pseudomonadota</taxon>
        <taxon>Alphaproteobacteria</taxon>
        <taxon>Caulobacterales</taxon>
        <taxon>Caulobacteraceae</taxon>
        <taxon>Caulobacter</taxon>
    </lineage>
</organism>
<proteinExistence type="inferred from homology"/>
<comment type="catalytic activity">
    <reaction evidence="10">
        <text>D-alanyl-D-alanine + UDP-N-acetyl-alpha-D-muramoyl-L-alanyl-gamma-D-glutamyl-meso-2,6-diaminopimelate + ATP = UDP-N-acetyl-alpha-D-muramoyl-L-alanyl-gamma-D-glutamyl-meso-2,6-diaminopimeloyl-D-alanyl-D-alanine + ADP + phosphate + H(+)</text>
        <dbReference type="Rhea" id="RHEA:28374"/>
        <dbReference type="ChEBI" id="CHEBI:15378"/>
        <dbReference type="ChEBI" id="CHEBI:30616"/>
        <dbReference type="ChEBI" id="CHEBI:43474"/>
        <dbReference type="ChEBI" id="CHEBI:57822"/>
        <dbReference type="ChEBI" id="CHEBI:61386"/>
        <dbReference type="ChEBI" id="CHEBI:83905"/>
        <dbReference type="ChEBI" id="CHEBI:456216"/>
        <dbReference type="EC" id="6.3.2.10"/>
    </reaction>
</comment>
<feature type="domain" description="Mur ligase central" evidence="14">
    <location>
        <begin position="104"/>
        <end position="247"/>
    </location>
</feature>
<name>A0A290MGT5_CAUVI</name>
<keyword evidence="4 10" id="KW-0547">Nucleotide-binding</keyword>
<evidence type="ECO:0000313" key="16">
    <source>
        <dbReference type="Proteomes" id="UP000217311"/>
    </source>
</evidence>
<dbReference type="UniPathway" id="UPA00219"/>
<dbReference type="InterPro" id="IPR036615">
    <property type="entry name" value="Mur_ligase_C_dom_sf"/>
</dbReference>
<evidence type="ECO:0000259" key="13">
    <source>
        <dbReference type="Pfam" id="PF02875"/>
    </source>
</evidence>
<keyword evidence="8 10" id="KW-0131">Cell cycle</keyword>
<keyword evidence="6 10" id="KW-0133">Cell shape</keyword>
<dbReference type="GO" id="GO:0047480">
    <property type="term" value="F:UDP-N-acetylmuramoyl-tripeptide-D-alanyl-D-alanine ligase activity"/>
    <property type="evidence" value="ECO:0007669"/>
    <property type="project" value="UniProtKB-UniRule"/>
</dbReference>
<dbReference type="GO" id="GO:0008766">
    <property type="term" value="F:UDP-N-acetylmuramoylalanyl-D-glutamyl-2,6-diaminopimelate-D-alanyl-D-alanine ligase activity"/>
    <property type="evidence" value="ECO:0007669"/>
    <property type="project" value="RHEA"/>
</dbReference>
<evidence type="ECO:0000256" key="10">
    <source>
        <dbReference type="HAMAP-Rule" id="MF_02019"/>
    </source>
</evidence>
<keyword evidence="9 10" id="KW-0961">Cell wall biogenesis/degradation</keyword>
<evidence type="ECO:0000313" key="15">
    <source>
        <dbReference type="EMBL" id="ATC31236.1"/>
    </source>
</evidence>
<feature type="domain" description="Mur ligase C-terminal" evidence="13">
    <location>
        <begin position="354"/>
        <end position="465"/>
    </location>
</feature>
<dbReference type="PANTHER" id="PTHR43024">
    <property type="entry name" value="UDP-N-ACETYLMURAMOYL-TRIPEPTIDE--D-ALANYL-D-ALANINE LIGASE"/>
    <property type="match status" value="1"/>
</dbReference>
<dbReference type="InterPro" id="IPR013221">
    <property type="entry name" value="Mur_ligase_cen"/>
</dbReference>
<dbReference type="Pfam" id="PF02875">
    <property type="entry name" value="Mur_ligase_C"/>
    <property type="match status" value="1"/>
</dbReference>
<evidence type="ECO:0000256" key="7">
    <source>
        <dbReference type="ARBA" id="ARBA00022984"/>
    </source>
</evidence>
<evidence type="ECO:0000259" key="14">
    <source>
        <dbReference type="Pfam" id="PF08245"/>
    </source>
</evidence>
<dbReference type="Proteomes" id="UP000217311">
    <property type="component" value="Chromosome"/>
</dbReference>
<dbReference type="Gene3D" id="3.40.1190.10">
    <property type="entry name" value="Mur-like, catalytic domain"/>
    <property type="match status" value="1"/>
</dbReference>
<dbReference type="GO" id="GO:0009252">
    <property type="term" value="P:peptidoglycan biosynthetic process"/>
    <property type="evidence" value="ECO:0007669"/>
    <property type="project" value="UniProtKB-UniRule"/>
</dbReference>
<evidence type="ECO:0000256" key="6">
    <source>
        <dbReference type="ARBA" id="ARBA00022960"/>
    </source>
</evidence>
<evidence type="ECO:0000256" key="8">
    <source>
        <dbReference type="ARBA" id="ARBA00023306"/>
    </source>
</evidence>
<reference evidence="16" key="1">
    <citation type="submission" date="2017-09" db="EMBL/GenBank/DDBJ databases">
        <title>Genome evolution observed in wild isolates of Caulobacter crescentus.</title>
        <authorList>
            <person name="Ely B."/>
            <person name="Wilson K."/>
            <person name="Scott D."/>
        </authorList>
    </citation>
    <scope>NUCLEOTIDE SEQUENCE [LARGE SCALE GENOMIC DNA]</scope>
    <source>
        <strain evidence="16">CB13b1a</strain>
    </source>
</reference>
<comment type="pathway">
    <text evidence="10">Cell wall biogenesis; peptidoglycan biosynthesis.</text>
</comment>
<keyword evidence="2 10" id="KW-0436">Ligase</keyword>
<dbReference type="SUPFAM" id="SSF53244">
    <property type="entry name" value="MurD-like peptide ligases, peptide-binding domain"/>
    <property type="match status" value="1"/>
</dbReference>
<dbReference type="InterPro" id="IPR005863">
    <property type="entry name" value="UDP-N-AcMur_synth"/>
</dbReference>
<dbReference type="SUPFAM" id="SSF53623">
    <property type="entry name" value="MurD-like peptide ligases, catalytic domain"/>
    <property type="match status" value="1"/>
</dbReference>
<dbReference type="HAMAP" id="MF_02019">
    <property type="entry name" value="MurF"/>
    <property type="match status" value="1"/>
</dbReference>
<dbReference type="GO" id="GO:0005737">
    <property type="term" value="C:cytoplasm"/>
    <property type="evidence" value="ECO:0007669"/>
    <property type="project" value="UniProtKB-SubCell"/>
</dbReference>
<feature type="region of interest" description="Disordered" evidence="11">
    <location>
        <begin position="254"/>
        <end position="284"/>
    </location>
</feature>
<gene>
    <name evidence="10" type="primary">murF</name>
    <name evidence="15" type="ORF">CA606_02145</name>
</gene>
<dbReference type="InterPro" id="IPR004101">
    <property type="entry name" value="Mur_ligase_C"/>
</dbReference>
<dbReference type="AlphaFoldDB" id="A0A290MGT5"/>
<dbReference type="Gene3D" id="3.40.1390.10">
    <property type="entry name" value="MurE/MurF, N-terminal domain"/>
    <property type="match status" value="1"/>
</dbReference>
<comment type="similarity">
    <text evidence="10">Belongs to the MurCDEF family. MurF subfamily.</text>
</comment>
<dbReference type="Gene3D" id="3.90.190.20">
    <property type="entry name" value="Mur ligase, C-terminal domain"/>
    <property type="match status" value="1"/>
</dbReference>
<dbReference type="GO" id="GO:0051301">
    <property type="term" value="P:cell division"/>
    <property type="evidence" value="ECO:0007669"/>
    <property type="project" value="UniProtKB-KW"/>
</dbReference>
<dbReference type="Pfam" id="PF01225">
    <property type="entry name" value="Mur_ligase"/>
    <property type="match status" value="1"/>
</dbReference>